<keyword evidence="2" id="KW-1185">Reference proteome</keyword>
<name>A0ABR9B104_9BACL</name>
<comment type="caution">
    <text evidence="1">The sequence shown here is derived from an EMBL/GenBank/DDBJ whole genome shotgun (WGS) entry which is preliminary data.</text>
</comment>
<protein>
    <submittedName>
        <fullName evidence="1">Uncharacterized protein</fullName>
    </submittedName>
</protein>
<dbReference type="RefSeq" id="WP_192025908.1">
    <property type="nucleotide sequence ID" value="NZ_JACYTN010000012.1"/>
</dbReference>
<dbReference type="Proteomes" id="UP000634529">
    <property type="component" value="Unassembled WGS sequence"/>
</dbReference>
<evidence type="ECO:0000313" key="1">
    <source>
        <dbReference type="EMBL" id="MBD8499579.1"/>
    </source>
</evidence>
<organism evidence="1 2">
    <name type="scientific">Paenibacillus arenosi</name>
    <dbReference type="NCBI Taxonomy" id="2774142"/>
    <lineage>
        <taxon>Bacteria</taxon>
        <taxon>Bacillati</taxon>
        <taxon>Bacillota</taxon>
        <taxon>Bacilli</taxon>
        <taxon>Bacillales</taxon>
        <taxon>Paenibacillaceae</taxon>
        <taxon>Paenibacillus</taxon>
    </lineage>
</organism>
<dbReference type="EMBL" id="JACYTN010000012">
    <property type="protein sequence ID" value="MBD8499579.1"/>
    <property type="molecule type" value="Genomic_DNA"/>
</dbReference>
<sequence length="332" mass="36296">MKSIFPKRIGTMNMTVRPKKGLNLFVVFLLISTMLLPITASAAYFNTYTTVATLENANGGNSAQAFAVGSTYAYTVKVANGNAKQVIYRTNMTTGATNLMTNGDTGTTYTTNLHHANDMVLSTINGELYMFIITMKAGNMSLVKLKYVGSTYYQVGNYTIKLNGTDKAMSGVKILSKDANNITFLFKTGHNFYKGTIPLTANSGTINLSSAFSINTQNALVNGSPVSNIGSYVFQGFGLYKDTIFVPMTYKNVSIVLVYRNVSSASGTIQADNNLSFRITSSTYPELFEIEGVGVAHGDKLWFNTNRKKTSTDLLHDGVHYFNDFNASQFIQ</sequence>
<evidence type="ECO:0000313" key="2">
    <source>
        <dbReference type="Proteomes" id="UP000634529"/>
    </source>
</evidence>
<gene>
    <name evidence="1" type="ORF">IFO66_14885</name>
</gene>
<proteinExistence type="predicted"/>
<reference evidence="1 2" key="1">
    <citation type="submission" date="2020-09" db="EMBL/GenBank/DDBJ databases">
        <title>Paenibacillus sp. CAU 1523 isolated from sand of Haeundae Beach.</title>
        <authorList>
            <person name="Kim W."/>
        </authorList>
    </citation>
    <scope>NUCLEOTIDE SEQUENCE [LARGE SCALE GENOMIC DNA]</scope>
    <source>
        <strain evidence="1 2">CAU 1523</strain>
    </source>
</reference>
<accession>A0ABR9B104</accession>